<dbReference type="GO" id="GO:0015833">
    <property type="term" value="P:peptide transport"/>
    <property type="evidence" value="ECO:0007669"/>
    <property type="project" value="TreeGrafter"/>
</dbReference>
<dbReference type="GO" id="GO:0043190">
    <property type="term" value="C:ATP-binding cassette (ABC) transporter complex"/>
    <property type="evidence" value="ECO:0007669"/>
    <property type="project" value="InterPro"/>
</dbReference>
<evidence type="ECO:0000256" key="2">
    <source>
        <dbReference type="ARBA" id="ARBA00022448"/>
    </source>
</evidence>
<name>A0A2M7AX63_9BACT</name>
<protein>
    <recommendedName>
        <fullName evidence="4">Solute-binding protein family 5 domain-containing protein</fullName>
    </recommendedName>
</protein>
<dbReference type="AlphaFoldDB" id="A0A2M7AX63"/>
<dbReference type="Gene3D" id="3.90.76.10">
    <property type="entry name" value="Dipeptide-binding Protein, Domain 1"/>
    <property type="match status" value="1"/>
</dbReference>
<dbReference type="Gene3D" id="3.10.105.10">
    <property type="entry name" value="Dipeptide-binding Protein, Domain 3"/>
    <property type="match status" value="1"/>
</dbReference>
<dbReference type="PANTHER" id="PTHR30290">
    <property type="entry name" value="PERIPLASMIC BINDING COMPONENT OF ABC TRANSPORTER"/>
    <property type="match status" value="1"/>
</dbReference>
<keyword evidence="3" id="KW-0732">Signal</keyword>
<dbReference type="InterPro" id="IPR000914">
    <property type="entry name" value="SBP_5_dom"/>
</dbReference>
<evidence type="ECO:0000313" key="6">
    <source>
        <dbReference type="Proteomes" id="UP000228775"/>
    </source>
</evidence>
<dbReference type="EMBL" id="PEVY01000043">
    <property type="protein sequence ID" value="PIU75212.1"/>
    <property type="molecule type" value="Genomic_DNA"/>
</dbReference>
<reference evidence="6" key="1">
    <citation type="submission" date="2017-09" db="EMBL/GenBank/DDBJ databases">
        <title>Depth-based differentiation of microbial function through sediment-hosted aquifers and enrichment of novel symbionts in the deep terrestrial subsurface.</title>
        <authorList>
            <person name="Probst A.J."/>
            <person name="Ladd B."/>
            <person name="Jarett J.K."/>
            <person name="Geller-Mcgrath D.E."/>
            <person name="Sieber C.M.K."/>
            <person name="Emerson J.B."/>
            <person name="Anantharaman K."/>
            <person name="Thomas B.C."/>
            <person name="Malmstrom R."/>
            <person name="Stieglmeier M."/>
            <person name="Klingl A."/>
            <person name="Woyke T."/>
            <person name="Ryan C.M."/>
            <person name="Banfield J.F."/>
        </authorList>
    </citation>
    <scope>NUCLEOTIDE SEQUENCE [LARGE SCALE GENOMIC DNA]</scope>
</reference>
<dbReference type="Proteomes" id="UP000228775">
    <property type="component" value="Unassembled WGS sequence"/>
</dbReference>
<dbReference type="InterPro" id="IPR039424">
    <property type="entry name" value="SBP_5"/>
</dbReference>
<dbReference type="PANTHER" id="PTHR30290:SF9">
    <property type="entry name" value="OLIGOPEPTIDE-BINDING PROTEIN APPA"/>
    <property type="match status" value="1"/>
</dbReference>
<organism evidence="5 6">
    <name type="scientific">Candidatus Portnoybacteria bacterium CG06_land_8_20_14_3_00_39_12</name>
    <dbReference type="NCBI Taxonomy" id="1974809"/>
    <lineage>
        <taxon>Bacteria</taxon>
        <taxon>Candidatus Portnoyibacteriota</taxon>
    </lineage>
</organism>
<dbReference type="Gene3D" id="3.40.190.10">
    <property type="entry name" value="Periplasmic binding protein-like II"/>
    <property type="match status" value="1"/>
</dbReference>
<dbReference type="Pfam" id="PF00496">
    <property type="entry name" value="SBP_bac_5"/>
    <property type="match status" value="1"/>
</dbReference>
<accession>A0A2M7AX63</accession>
<comment type="similarity">
    <text evidence="1">Belongs to the bacterial solute-binding protein 5 family.</text>
</comment>
<evidence type="ECO:0000256" key="1">
    <source>
        <dbReference type="ARBA" id="ARBA00005695"/>
    </source>
</evidence>
<gene>
    <name evidence="5" type="ORF">COS76_02020</name>
</gene>
<keyword evidence="2" id="KW-0813">Transport</keyword>
<dbReference type="InterPro" id="IPR030678">
    <property type="entry name" value="Peptide/Ni-bd"/>
</dbReference>
<comment type="caution">
    <text evidence="5">The sequence shown here is derived from an EMBL/GenBank/DDBJ whole genome shotgun (WGS) entry which is preliminary data.</text>
</comment>
<dbReference type="SUPFAM" id="SSF53850">
    <property type="entry name" value="Periplasmic binding protein-like II"/>
    <property type="match status" value="1"/>
</dbReference>
<evidence type="ECO:0000256" key="3">
    <source>
        <dbReference type="ARBA" id="ARBA00022729"/>
    </source>
</evidence>
<feature type="domain" description="Solute-binding protein family 5" evidence="4">
    <location>
        <begin position="68"/>
        <end position="453"/>
    </location>
</feature>
<dbReference type="GO" id="GO:0042597">
    <property type="term" value="C:periplasmic space"/>
    <property type="evidence" value="ECO:0007669"/>
    <property type="project" value="UniProtKB-ARBA"/>
</dbReference>
<dbReference type="GO" id="GO:1904680">
    <property type="term" value="F:peptide transmembrane transporter activity"/>
    <property type="evidence" value="ECO:0007669"/>
    <property type="project" value="TreeGrafter"/>
</dbReference>
<proteinExistence type="inferred from homology"/>
<dbReference type="PIRSF" id="PIRSF002741">
    <property type="entry name" value="MppA"/>
    <property type="match status" value="1"/>
</dbReference>
<dbReference type="CDD" id="cd08513">
    <property type="entry name" value="PBP2_thermophilic_Hb8_like"/>
    <property type="match status" value="1"/>
</dbReference>
<sequence>MFIAAFSWLIIGYQQKTQATASSGGIYPEGLIGQPRYINPLFSSYNDPDRDLTSLIFSGLLKYDCQGELVPDLAEKYTVSQDGKTYDVIIKNDIKWSDGEELNADDIIYTIQTAQDPSFNSPLRPNWQGVNVEKIDQYNIRFTLKTPYAPFLHHLTTGILPRHIWQSIDATNFPLAQHHLSPISSGPYRFKKLQKDADGNIRYLELTLFKDYFGPKPNIETLAFRFYPNQDDAIAGLNKGEVDGLSYITAQNKNKIQDIADVDLTSIQLPRYFAIFFNQSQNKALATKEVRQALNLTTDKKAIVDDLLNGQGQIINSPLDFNFPLKVAPIVNTDVNPSQAQEILDKAGWKQPPDEQSPVKNDQGITIRQKTIGRDAAPTLLEIDLVTTDWPELSDVGQLVKKQWEQIGAKINLQIVELAAIQQDFIKSRNYQALLFGEILSADPDPFAFWHSSQKKDPGLNLALYDNPKTDKLLEEARQESNSDIRTQKYQEFQKILTDDLPAIFLYNPVYLYPVSHKLKGVNITRIYLPNQRFCQIEDWYLKTKRIPK</sequence>
<evidence type="ECO:0000313" key="5">
    <source>
        <dbReference type="EMBL" id="PIU75212.1"/>
    </source>
</evidence>
<evidence type="ECO:0000259" key="4">
    <source>
        <dbReference type="Pfam" id="PF00496"/>
    </source>
</evidence>